<name>A0A2T7PWH0_POMCA</name>
<dbReference type="PANTHER" id="PTHR12932:SF9">
    <property type="entry name" value="TUBULIN POLYMERIZATION-PROMOTING PROTEIN HOMOLOG"/>
    <property type="match status" value="1"/>
</dbReference>
<gene>
    <name evidence="3" type="ORF">C0Q70_00364</name>
</gene>
<keyword evidence="4" id="KW-1185">Reference proteome</keyword>
<proteinExistence type="inferred from homology"/>
<dbReference type="Pfam" id="PF05517">
    <property type="entry name" value="p25-alpha"/>
    <property type="match status" value="1"/>
</dbReference>
<dbReference type="GO" id="GO:0001578">
    <property type="term" value="P:microtubule bundle formation"/>
    <property type="evidence" value="ECO:0007669"/>
    <property type="project" value="TreeGrafter"/>
</dbReference>
<dbReference type="GO" id="GO:0015631">
    <property type="term" value="F:tubulin binding"/>
    <property type="evidence" value="ECO:0007669"/>
    <property type="project" value="InterPro"/>
</dbReference>
<accession>A0A2T7PWH0</accession>
<evidence type="ECO:0000256" key="2">
    <source>
        <dbReference type="SAM" id="MobiDB-lite"/>
    </source>
</evidence>
<dbReference type="InterPro" id="IPR008907">
    <property type="entry name" value="TPP/p25"/>
</dbReference>
<organism evidence="3 4">
    <name type="scientific">Pomacea canaliculata</name>
    <name type="common">Golden apple snail</name>
    <dbReference type="NCBI Taxonomy" id="400727"/>
    <lineage>
        <taxon>Eukaryota</taxon>
        <taxon>Metazoa</taxon>
        <taxon>Spiralia</taxon>
        <taxon>Lophotrochozoa</taxon>
        <taxon>Mollusca</taxon>
        <taxon>Gastropoda</taxon>
        <taxon>Caenogastropoda</taxon>
        <taxon>Architaenioglossa</taxon>
        <taxon>Ampullarioidea</taxon>
        <taxon>Ampullariidae</taxon>
        <taxon>Pomacea</taxon>
    </lineage>
</organism>
<dbReference type="SUPFAM" id="SSF47473">
    <property type="entry name" value="EF-hand"/>
    <property type="match status" value="1"/>
</dbReference>
<comment type="caution">
    <text evidence="3">The sequence shown here is derived from an EMBL/GenBank/DDBJ whole genome shotgun (WGS) entry which is preliminary data.</text>
</comment>
<dbReference type="EMBL" id="PZQS01000001">
    <property type="protein sequence ID" value="PVD37763.1"/>
    <property type="molecule type" value="Genomic_DNA"/>
</dbReference>
<protein>
    <submittedName>
        <fullName evidence="3">Uncharacterized protein</fullName>
    </submittedName>
</protein>
<dbReference type="GO" id="GO:0005874">
    <property type="term" value="C:microtubule"/>
    <property type="evidence" value="ECO:0007669"/>
    <property type="project" value="TreeGrafter"/>
</dbReference>
<feature type="region of interest" description="Disordered" evidence="2">
    <location>
        <begin position="124"/>
        <end position="193"/>
    </location>
</feature>
<dbReference type="PANTHER" id="PTHR12932">
    <property type="entry name" value="P25 ALPHA-RELATED"/>
    <property type="match status" value="1"/>
</dbReference>
<evidence type="ECO:0000313" key="3">
    <source>
        <dbReference type="EMBL" id="PVD37763.1"/>
    </source>
</evidence>
<evidence type="ECO:0000313" key="4">
    <source>
        <dbReference type="Proteomes" id="UP000245119"/>
    </source>
</evidence>
<dbReference type="GO" id="GO:0032273">
    <property type="term" value="P:positive regulation of protein polymerization"/>
    <property type="evidence" value="ECO:0007669"/>
    <property type="project" value="TreeGrafter"/>
</dbReference>
<dbReference type="GO" id="GO:0046785">
    <property type="term" value="P:microtubule polymerization"/>
    <property type="evidence" value="ECO:0007669"/>
    <property type="project" value="InterPro"/>
</dbReference>
<dbReference type="AlphaFoldDB" id="A0A2T7PWH0"/>
<feature type="compositionally biased region" description="Basic and acidic residues" evidence="2">
    <location>
        <begin position="154"/>
        <end position="172"/>
    </location>
</feature>
<dbReference type="OMA" id="GMNKMLK"/>
<dbReference type="OrthoDB" id="548799at2759"/>
<evidence type="ECO:0000256" key="1">
    <source>
        <dbReference type="ARBA" id="ARBA00010994"/>
    </source>
</evidence>
<dbReference type="InterPro" id="IPR011992">
    <property type="entry name" value="EF-hand-dom_pair"/>
</dbReference>
<comment type="similarity">
    <text evidence="1">Belongs to the TPPP family.</text>
</comment>
<dbReference type="Proteomes" id="UP000245119">
    <property type="component" value="Linkage Group LG1"/>
</dbReference>
<reference evidence="3 4" key="1">
    <citation type="submission" date="2018-04" db="EMBL/GenBank/DDBJ databases">
        <title>The genome of golden apple snail Pomacea canaliculata provides insight into stress tolerance and invasive adaptation.</title>
        <authorList>
            <person name="Liu C."/>
            <person name="Liu B."/>
            <person name="Ren Y."/>
            <person name="Zhang Y."/>
            <person name="Wang H."/>
            <person name="Li S."/>
            <person name="Jiang F."/>
            <person name="Yin L."/>
            <person name="Zhang G."/>
            <person name="Qian W."/>
            <person name="Fan W."/>
        </authorList>
    </citation>
    <scope>NUCLEOTIDE SEQUENCE [LARGE SCALE GENOMIC DNA]</scope>
    <source>
        <strain evidence="3">SZHN2017</strain>
        <tissue evidence="3">Muscle</tissue>
    </source>
</reference>
<sequence>MASSDGDVEQLSRKVVQMCVEKAAGGKKLSEAEKKQVNNKAATKVFQDTLGMSKDDCRAADIAFSKYCPKGKKDIDLETFMTKMLPEMAAEALAKKGGKKKEHSDPAVQEKLAQFKSKMAAKCKEWESAPTGGGDADVVKRLTDSSQYTGSHKSRFDESGKGKGIEGRKDIVDSSGYVGDYKNAGTYDKAHKN</sequence>